<dbReference type="SUPFAM" id="SSF49899">
    <property type="entry name" value="Concanavalin A-like lectins/glucanases"/>
    <property type="match status" value="1"/>
</dbReference>
<dbReference type="InterPro" id="IPR050546">
    <property type="entry name" value="Glycosyl_Hydrlase_16"/>
</dbReference>
<dbReference type="PANTHER" id="PTHR10963">
    <property type="entry name" value="GLYCOSYL HYDROLASE-RELATED"/>
    <property type="match status" value="1"/>
</dbReference>
<sequence>MRFNPALLLPALSTQVAAWAAPSVNGYSLKWAETFNGAAGSLPNGNNWEIINRNLGVNSELQDYRASNRNVQHSGGETLQLIPWRESGTTSGWTSGRIESKYTFTPQAGKRTLAQAEIRFGGNSIDKKQGIWPAFWLLGDSMRHGTIWPACGEVDVLETVNGQLRGYGTIHCDVSPGGICNEFNGIGNNIDFPDQGWHTWRVVWDRTPSDWRAETITWYRDGQQFHQVNGARINNQAVWDSLIHKPMYFILNVAVGGTWPGNPNGNTQDGWGSLMEVAYVGHYVSN</sequence>
<dbReference type="Proteomes" id="UP001283341">
    <property type="component" value="Unassembled WGS sequence"/>
</dbReference>
<reference evidence="3" key="1">
    <citation type="journal article" date="2023" name="Mol. Phylogenet. Evol.">
        <title>Genome-scale phylogeny and comparative genomics of the fungal order Sordariales.</title>
        <authorList>
            <person name="Hensen N."/>
            <person name="Bonometti L."/>
            <person name="Westerberg I."/>
            <person name="Brannstrom I.O."/>
            <person name="Guillou S."/>
            <person name="Cros-Aarteil S."/>
            <person name="Calhoun S."/>
            <person name="Haridas S."/>
            <person name="Kuo A."/>
            <person name="Mondo S."/>
            <person name="Pangilinan J."/>
            <person name="Riley R."/>
            <person name="LaButti K."/>
            <person name="Andreopoulos B."/>
            <person name="Lipzen A."/>
            <person name="Chen C."/>
            <person name="Yan M."/>
            <person name="Daum C."/>
            <person name="Ng V."/>
            <person name="Clum A."/>
            <person name="Steindorff A."/>
            <person name="Ohm R.A."/>
            <person name="Martin F."/>
            <person name="Silar P."/>
            <person name="Natvig D.O."/>
            <person name="Lalanne C."/>
            <person name="Gautier V."/>
            <person name="Ament-Velasquez S.L."/>
            <person name="Kruys A."/>
            <person name="Hutchinson M.I."/>
            <person name="Powell A.J."/>
            <person name="Barry K."/>
            <person name="Miller A.N."/>
            <person name="Grigoriev I.V."/>
            <person name="Debuchy R."/>
            <person name="Gladieux P."/>
            <person name="Hiltunen Thoren M."/>
            <person name="Johannesson H."/>
        </authorList>
    </citation>
    <scope>NUCLEOTIDE SEQUENCE</scope>
    <source>
        <strain evidence="3">CBS 118394</strain>
    </source>
</reference>
<evidence type="ECO:0000256" key="1">
    <source>
        <dbReference type="SAM" id="SignalP"/>
    </source>
</evidence>
<dbReference type="GO" id="GO:0004553">
    <property type="term" value="F:hydrolase activity, hydrolyzing O-glycosyl compounds"/>
    <property type="evidence" value="ECO:0007669"/>
    <property type="project" value="InterPro"/>
</dbReference>
<dbReference type="EMBL" id="JAUEDM010000009">
    <property type="protein sequence ID" value="KAK3312457.1"/>
    <property type="molecule type" value="Genomic_DNA"/>
</dbReference>
<gene>
    <name evidence="3" type="ORF">B0H66DRAFT_399199</name>
</gene>
<keyword evidence="4" id="KW-1185">Reference proteome</keyword>
<name>A0AAE0HT86_9PEZI</name>
<dbReference type="Gene3D" id="2.60.120.200">
    <property type="match status" value="1"/>
</dbReference>
<feature type="signal peptide" evidence="1">
    <location>
        <begin position="1"/>
        <end position="20"/>
    </location>
</feature>
<evidence type="ECO:0000313" key="3">
    <source>
        <dbReference type="EMBL" id="KAK3312457.1"/>
    </source>
</evidence>
<dbReference type="Pfam" id="PF26113">
    <property type="entry name" value="GH16_XgeA"/>
    <property type="match status" value="1"/>
</dbReference>
<dbReference type="AlphaFoldDB" id="A0AAE0HT86"/>
<dbReference type="InterPro" id="IPR013320">
    <property type="entry name" value="ConA-like_dom_sf"/>
</dbReference>
<feature type="domain" description="GH16" evidence="2">
    <location>
        <begin position="17"/>
        <end position="286"/>
    </location>
</feature>
<reference evidence="3" key="2">
    <citation type="submission" date="2023-06" db="EMBL/GenBank/DDBJ databases">
        <authorList>
            <consortium name="Lawrence Berkeley National Laboratory"/>
            <person name="Haridas S."/>
            <person name="Hensen N."/>
            <person name="Bonometti L."/>
            <person name="Westerberg I."/>
            <person name="Brannstrom I.O."/>
            <person name="Guillou S."/>
            <person name="Cros-Aarteil S."/>
            <person name="Calhoun S."/>
            <person name="Kuo A."/>
            <person name="Mondo S."/>
            <person name="Pangilinan J."/>
            <person name="Riley R."/>
            <person name="Labutti K."/>
            <person name="Andreopoulos B."/>
            <person name="Lipzen A."/>
            <person name="Chen C."/>
            <person name="Yanf M."/>
            <person name="Daum C."/>
            <person name="Ng V."/>
            <person name="Clum A."/>
            <person name="Steindorff A."/>
            <person name="Ohm R."/>
            <person name="Martin F."/>
            <person name="Silar P."/>
            <person name="Natvig D."/>
            <person name="Lalanne C."/>
            <person name="Gautier V."/>
            <person name="Ament-Velasquez S.L."/>
            <person name="Kruys A."/>
            <person name="Hutchinson M.I."/>
            <person name="Powell A.J."/>
            <person name="Barry K."/>
            <person name="Miller A.N."/>
            <person name="Grigoriev I.V."/>
            <person name="Debuchy R."/>
            <person name="Gladieux P."/>
            <person name="Thoren M.H."/>
            <person name="Johannesson H."/>
        </authorList>
    </citation>
    <scope>NUCLEOTIDE SEQUENCE</scope>
    <source>
        <strain evidence="3">CBS 118394</strain>
    </source>
</reference>
<accession>A0AAE0HT86</accession>
<evidence type="ECO:0000313" key="4">
    <source>
        <dbReference type="Proteomes" id="UP001283341"/>
    </source>
</evidence>
<evidence type="ECO:0000259" key="2">
    <source>
        <dbReference type="PROSITE" id="PS51762"/>
    </source>
</evidence>
<dbReference type="PROSITE" id="PS51762">
    <property type="entry name" value="GH16_2"/>
    <property type="match status" value="1"/>
</dbReference>
<feature type="chain" id="PRO_5041983584" evidence="1">
    <location>
        <begin position="21"/>
        <end position="286"/>
    </location>
</feature>
<dbReference type="CDD" id="cd02182">
    <property type="entry name" value="GH16_Strep_laminarinase_like"/>
    <property type="match status" value="1"/>
</dbReference>
<comment type="caution">
    <text evidence="3">The sequence shown here is derived from an EMBL/GenBank/DDBJ whole genome shotgun (WGS) entry which is preliminary data.</text>
</comment>
<dbReference type="PANTHER" id="PTHR10963:SF60">
    <property type="entry name" value="GRAM-NEGATIVE BACTERIA-BINDING PROTEIN 1-RELATED"/>
    <property type="match status" value="1"/>
</dbReference>
<dbReference type="InterPro" id="IPR000757">
    <property type="entry name" value="Beta-glucanase-like"/>
</dbReference>
<organism evidence="3 4">
    <name type="scientific">Apodospora peruviana</name>
    <dbReference type="NCBI Taxonomy" id="516989"/>
    <lineage>
        <taxon>Eukaryota</taxon>
        <taxon>Fungi</taxon>
        <taxon>Dikarya</taxon>
        <taxon>Ascomycota</taxon>
        <taxon>Pezizomycotina</taxon>
        <taxon>Sordariomycetes</taxon>
        <taxon>Sordariomycetidae</taxon>
        <taxon>Sordariales</taxon>
        <taxon>Lasiosphaeriaceae</taxon>
        <taxon>Apodospora</taxon>
    </lineage>
</organism>
<proteinExistence type="predicted"/>
<protein>
    <submittedName>
        <fullName evidence="3">Endo-1,3(4)-beta-glucanase</fullName>
    </submittedName>
</protein>
<dbReference type="GO" id="GO:0005975">
    <property type="term" value="P:carbohydrate metabolic process"/>
    <property type="evidence" value="ECO:0007669"/>
    <property type="project" value="InterPro"/>
</dbReference>
<keyword evidence="1" id="KW-0732">Signal</keyword>